<dbReference type="Proteomes" id="UP000033636">
    <property type="component" value="Unassembled WGS sequence"/>
</dbReference>
<evidence type="ECO:0000313" key="1">
    <source>
        <dbReference type="EMBL" id="MFB6491397.1"/>
    </source>
</evidence>
<name>A0ACC6V2V2_9CREN</name>
<keyword evidence="1" id="KW-0378">Hydrolase</keyword>
<gene>
    <name evidence="1" type="ORF">TU35_009240</name>
</gene>
<proteinExistence type="predicted"/>
<accession>A0ACC6V2V2</accession>
<evidence type="ECO:0000313" key="2">
    <source>
        <dbReference type="Proteomes" id="UP000033636"/>
    </source>
</evidence>
<reference evidence="1" key="1">
    <citation type="submission" date="2024-07" db="EMBL/GenBank/DDBJ databases">
        <title>Metagenome and Metagenome-Assembled Genomes of Archaea from a hot spring from the geothermal field of Los Azufres, Mexico.</title>
        <authorList>
            <person name="Marin-Paredes R."/>
            <person name="Martinez-Romero E."/>
            <person name="Servin-Garciduenas L.E."/>
        </authorList>
    </citation>
    <scope>NUCLEOTIDE SEQUENCE</scope>
</reference>
<sequence>MAEELARLLRRIGLEKILELEERDPQYLAICKLCKAGIGEGEVARLAMLNALVSYRLTGRGEEHWGFFADYFARRRPSDICRAFSEYIAASPYLALNRRARLSRAAKACRYIPNIEDLRRAWDDLAGILGSDKNAKTIVFAIKILNYVYMCCRGVKRPLPKEVPIPVDYRVARLTSCMGLINAGPEEAMRRSEEVQRIWSRIAEESGVPPLHIDTLLWLAGRVILYGDRPYDIPPEFLAFVKRFCKS</sequence>
<keyword evidence="1" id="KW-0326">Glycosidase</keyword>
<organism evidence="1 2">
    <name type="scientific">Thermoproteus sp. AZ2</name>
    <dbReference type="NCBI Taxonomy" id="1609232"/>
    <lineage>
        <taxon>Archaea</taxon>
        <taxon>Thermoproteota</taxon>
        <taxon>Thermoprotei</taxon>
        <taxon>Thermoproteales</taxon>
        <taxon>Thermoproteaceae</taxon>
        <taxon>Thermoproteus</taxon>
    </lineage>
</organism>
<protein>
    <submittedName>
        <fullName evidence="1">N-glycosylase/DNA lyase</fullName>
        <ecNumber evidence="1">3.2.2.-</ecNumber>
        <ecNumber evidence="1">4.2.99.18</ecNumber>
    </submittedName>
</protein>
<comment type="caution">
    <text evidence="1">The sequence shown here is derived from an EMBL/GenBank/DDBJ whole genome shotgun (WGS) entry which is preliminary data.</text>
</comment>
<dbReference type="EC" id="4.2.99.18" evidence="1"/>
<keyword evidence="1" id="KW-0456">Lyase</keyword>
<dbReference type="EC" id="3.2.2.-" evidence="1"/>
<dbReference type="EMBL" id="JZWT02000032">
    <property type="protein sequence ID" value="MFB6491397.1"/>
    <property type="molecule type" value="Genomic_DNA"/>
</dbReference>